<name>A0A1N6F837_9BURK</name>
<evidence type="ECO:0000256" key="2">
    <source>
        <dbReference type="ARBA" id="ARBA00023315"/>
    </source>
</evidence>
<evidence type="ECO:0000256" key="1">
    <source>
        <dbReference type="ARBA" id="ARBA00022679"/>
    </source>
</evidence>
<dbReference type="CDD" id="cd04301">
    <property type="entry name" value="NAT_SF"/>
    <property type="match status" value="1"/>
</dbReference>
<evidence type="ECO:0000313" key="5">
    <source>
        <dbReference type="Proteomes" id="UP000184693"/>
    </source>
</evidence>
<protein>
    <recommendedName>
        <fullName evidence="3">N-acetyltransferase domain-containing protein</fullName>
    </recommendedName>
</protein>
<keyword evidence="2" id="KW-0012">Acyltransferase</keyword>
<dbReference type="Pfam" id="PF00583">
    <property type="entry name" value="Acetyltransf_1"/>
    <property type="match status" value="1"/>
</dbReference>
<dbReference type="PANTHER" id="PTHR43877:SF1">
    <property type="entry name" value="ACETYLTRANSFERASE"/>
    <property type="match status" value="1"/>
</dbReference>
<dbReference type="SUPFAM" id="SSF55729">
    <property type="entry name" value="Acyl-CoA N-acyltransferases (Nat)"/>
    <property type="match status" value="1"/>
</dbReference>
<dbReference type="Proteomes" id="UP000184693">
    <property type="component" value="Unassembled WGS sequence"/>
</dbReference>
<dbReference type="AlphaFoldDB" id="A0A1N6F837"/>
<feature type="domain" description="N-acetyltransferase" evidence="3">
    <location>
        <begin position="9"/>
        <end position="162"/>
    </location>
</feature>
<dbReference type="PROSITE" id="PS51186">
    <property type="entry name" value="GNAT"/>
    <property type="match status" value="1"/>
</dbReference>
<dbReference type="InterPro" id="IPR050832">
    <property type="entry name" value="Bact_Acetyltransf"/>
</dbReference>
<organism evidence="4 5">
    <name type="scientific">Paraburkholderia phenazinium</name>
    <dbReference type="NCBI Taxonomy" id="60549"/>
    <lineage>
        <taxon>Bacteria</taxon>
        <taxon>Pseudomonadati</taxon>
        <taxon>Pseudomonadota</taxon>
        <taxon>Betaproteobacteria</taxon>
        <taxon>Burkholderiales</taxon>
        <taxon>Burkholderiaceae</taxon>
        <taxon>Paraburkholderia</taxon>
    </lineage>
</organism>
<dbReference type="RefSeq" id="WP_074263565.1">
    <property type="nucleotide sequence ID" value="NZ_FSRM01000001.1"/>
</dbReference>
<dbReference type="InterPro" id="IPR016181">
    <property type="entry name" value="Acyl_CoA_acyltransferase"/>
</dbReference>
<sequence>MTVTTTTPLAIRCFEAGDTDVVVALWQEAFPEYRDVTRPQRNPHLSIANKMTTQPELFFVAEIDARVVGTVMAGYDGHRGWMYSLAVDTAYRRHGIGKRLVAHAEAALTARGCPKVNLQVLSAKQEIREFYEALGYRADAVISMGKRLGEFADAAAPVLPAETTSPSAA</sequence>
<dbReference type="NCBIfam" id="NF002959">
    <property type="entry name" value="PRK03624.1"/>
    <property type="match status" value="1"/>
</dbReference>
<gene>
    <name evidence="4" type="ORF">SAMN05444168_1342</name>
</gene>
<evidence type="ECO:0000313" key="4">
    <source>
        <dbReference type="EMBL" id="SIN91376.1"/>
    </source>
</evidence>
<keyword evidence="1" id="KW-0808">Transferase</keyword>
<dbReference type="EMBL" id="FSRM01000001">
    <property type="protein sequence ID" value="SIN91376.1"/>
    <property type="molecule type" value="Genomic_DNA"/>
</dbReference>
<accession>A0A1N6F837</accession>
<proteinExistence type="predicted"/>
<dbReference type="OrthoDB" id="1821130at2"/>
<reference evidence="4 5" key="1">
    <citation type="submission" date="2016-11" db="EMBL/GenBank/DDBJ databases">
        <authorList>
            <person name="Jaros S."/>
            <person name="Januszkiewicz K."/>
            <person name="Wedrychowicz H."/>
        </authorList>
    </citation>
    <scope>NUCLEOTIDE SEQUENCE [LARGE SCALE GENOMIC DNA]</scope>
    <source>
        <strain evidence="4 5">GAS86</strain>
    </source>
</reference>
<dbReference type="PANTHER" id="PTHR43877">
    <property type="entry name" value="AMINOALKYLPHOSPHONATE N-ACETYLTRANSFERASE-RELATED-RELATED"/>
    <property type="match status" value="1"/>
</dbReference>
<evidence type="ECO:0000259" key="3">
    <source>
        <dbReference type="PROSITE" id="PS51186"/>
    </source>
</evidence>
<dbReference type="Gene3D" id="3.40.630.30">
    <property type="match status" value="1"/>
</dbReference>
<dbReference type="InterPro" id="IPR000182">
    <property type="entry name" value="GNAT_dom"/>
</dbReference>
<dbReference type="GO" id="GO:0016747">
    <property type="term" value="F:acyltransferase activity, transferring groups other than amino-acyl groups"/>
    <property type="evidence" value="ECO:0007669"/>
    <property type="project" value="InterPro"/>
</dbReference>